<reference evidence="2" key="2">
    <citation type="submission" date="2025-09" db="UniProtKB">
        <authorList>
            <consortium name="Ensembl"/>
        </authorList>
    </citation>
    <scope>IDENTIFICATION</scope>
</reference>
<dbReference type="GO" id="GO:0042622">
    <property type="term" value="C:photoreceptor outer segment membrane"/>
    <property type="evidence" value="ECO:0007669"/>
    <property type="project" value="InterPro"/>
</dbReference>
<name>A0A8B9FC66_9PSIT</name>
<feature type="chain" id="PRO_5034991100" evidence="1">
    <location>
        <begin position="21"/>
        <end position="49"/>
    </location>
</feature>
<dbReference type="InterPro" id="IPR027937">
    <property type="entry name" value="PRCD"/>
</dbReference>
<dbReference type="Ensembl" id="ENSACOT00000008168.1">
    <property type="protein sequence ID" value="ENSACOP00000007889.1"/>
    <property type="gene ID" value="ENSACOG00000005535.1"/>
</dbReference>
<evidence type="ECO:0000313" key="2">
    <source>
        <dbReference type="Ensembl" id="ENSACOP00000007889.1"/>
    </source>
</evidence>
<sequence length="49" mass="5309">MCTTALLLGTLVMILRRRFSNRVEPYVPGEVLGCWGGGGLDEQRGAEDA</sequence>
<protein>
    <submittedName>
        <fullName evidence="2">Uncharacterized protein</fullName>
    </submittedName>
</protein>
<reference evidence="2" key="1">
    <citation type="submission" date="2025-08" db="UniProtKB">
        <authorList>
            <consortium name="Ensembl"/>
        </authorList>
    </citation>
    <scope>IDENTIFICATION</scope>
</reference>
<keyword evidence="3" id="KW-1185">Reference proteome</keyword>
<evidence type="ECO:0000313" key="3">
    <source>
        <dbReference type="Proteomes" id="UP000694522"/>
    </source>
</evidence>
<feature type="signal peptide" evidence="1">
    <location>
        <begin position="1"/>
        <end position="20"/>
    </location>
</feature>
<dbReference type="AlphaFoldDB" id="A0A8B9FC66"/>
<organism evidence="2 3">
    <name type="scientific">Amazona collaria</name>
    <name type="common">yellow-billed parrot</name>
    <dbReference type="NCBI Taxonomy" id="241587"/>
    <lineage>
        <taxon>Eukaryota</taxon>
        <taxon>Metazoa</taxon>
        <taxon>Chordata</taxon>
        <taxon>Craniata</taxon>
        <taxon>Vertebrata</taxon>
        <taxon>Euteleostomi</taxon>
        <taxon>Archelosauria</taxon>
        <taxon>Archosauria</taxon>
        <taxon>Dinosauria</taxon>
        <taxon>Saurischia</taxon>
        <taxon>Theropoda</taxon>
        <taxon>Coelurosauria</taxon>
        <taxon>Aves</taxon>
        <taxon>Neognathae</taxon>
        <taxon>Neoaves</taxon>
        <taxon>Telluraves</taxon>
        <taxon>Australaves</taxon>
        <taxon>Psittaciformes</taxon>
        <taxon>Psittacidae</taxon>
        <taxon>Amazona</taxon>
    </lineage>
</organism>
<accession>A0A8B9FC66</accession>
<dbReference type="Pfam" id="PF15201">
    <property type="entry name" value="Rod_cone_degen"/>
    <property type="match status" value="1"/>
</dbReference>
<proteinExistence type="predicted"/>
<dbReference type="Proteomes" id="UP000694522">
    <property type="component" value="Unplaced"/>
</dbReference>
<keyword evidence="1" id="KW-0732">Signal</keyword>
<evidence type="ECO:0000256" key="1">
    <source>
        <dbReference type="SAM" id="SignalP"/>
    </source>
</evidence>